<evidence type="ECO:0000256" key="1">
    <source>
        <dbReference type="SAM" id="SignalP"/>
    </source>
</evidence>
<dbReference type="PANTHER" id="PTHR48100:SF1">
    <property type="entry name" value="HISTIDINE PHOSPHATASE FAMILY PROTEIN-RELATED"/>
    <property type="match status" value="1"/>
</dbReference>
<sequence length="384" mass="42861">MIWSSLTWTALAAFCVGVSSRKITPYTDGYINYTTVPGYFLQDDPTTNASTFNYTLTNFGLINRTYETTNNLAESLTQWQQFKQHVEAMNAAAPPNTVYKVLFMGRHGEGYHNVAESAFGTPAWNCYYAQLPGNGTLFWEDAQLTHTGIFQAEIAHNFWKNRIRIEKIPFPRSFYTSPLQRCLATANITFGDLSDLLSLDSPSSSSSSSSVFQPTIKDLLREKISIHTCDHRNSTATSLLQIYPHFLLEPGFSEFDHLWNGLTAESDTAHSIRMQNFLDDIFSHDEHTWISLTSHSGTIAAILRVIGHQGFRLATGGVLPVLVRGEFLPSSSSSCIEDGATSVTTMMTTMTSMVESSYYTTSTWCHNGPPVCYEAIREQHVTST</sequence>
<dbReference type="eggNOG" id="KOG4754">
    <property type="taxonomic scope" value="Eukaryota"/>
</dbReference>
<dbReference type="EMBL" id="KB456261">
    <property type="protein sequence ID" value="EMF15077.1"/>
    <property type="molecule type" value="Genomic_DNA"/>
</dbReference>
<dbReference type="PANTHER" id="PTHR48100">
    <property type="entry name" value="BROAD-SPECIFICITY PHOSPHATASE YOR283W-RELATED"/>
    <property type="match status" value="1"/>
</dbReference>
<dbReference type="SUPFAM" id="SSF53254">
    <property type="entry name" value="Phosphoglycerate mutase-like"/>
    <property type="match status" value="1"/>
</dbReference>
<dbReference type="InterPro" id="IPR029033">
    <property type="entry name" value="His_PPase_superfam"/>
</dbReference>
<proteinExistence type="predicted"/>
<name>M3B5L1_SPHMS</name>
<keyword evidence="1" id="KW-0732">Signal</keyword>
<gene>
    <name evidence="2" type="ORF">SEPMUDRAFT_147054</name>
</gene>
<dbReference type="Proteomes" id="UP000016931">
    <property type="component" value="Unassembled WGS sequence"/>
</dbReference>
<evidence type="ECO:0000313" key="3">
    <source>
        <dbReference type="Proteomes" id="UP000016931"/>
    </source>
</evidence>
<dbReference type="AlphaFoldDB" id="M3B5L1"/>
<feature type="signal peptide" evidence="1">
    <location>
        <begin position="1"/>
        <end position="20"/>
    </location>
</feature>
<dbReference type="Pfam" id="PF00300">
    <property type="entry name" value="His_Phos_1"/>
    <property type="match status" value="1"/>
</dbReference>
<dbReference type="OrthoDB" id="496981at2759"/>
<dbReference type="OMA" id="TCDHRRS"/>
<dbReference type="HOGENOM" id="CLU_039184_0_1_1"/>
<feature type="chain" id="PRO_5004032064" evidence="1">
    <location>
        <begin position="21"/>
        <end position="384"/>
    </location>
</feature>
<dbReference type="CDD" id="cd07067">
    <property type="entry name" value="HP_PGM_like"/>
    <property type="match status" value="1"/>
</dbReference>
<protein>
    <submittedName>
        <fullName evidence="2">Phosphoglycerate mutase-like protein</fullName>
    </submittedName>
</protein>
<keyword evidence="3" id="KW-1185">Reference proteome</keyword>
<dbReference type="InterPro" id="IPR013078">
    <property type="entry name" value="His_Pase_superF_clade-1"/>
</dbReference>
<evidence type="ECO:0000313" key="2">
    <source>
        <dbReference type="EMBL" id="EMF15077.1"/>
    </source>
</evidence>
<dbReference type="GO" id="GO:0005737">
    <property type="term" value="C:cytoplasm"/>
    <property type="evidence" value="ECO:0007669"/>
    <property type="project" value="TreeGrafter"/>
</dbReference>
<dbReference type="InterPro" id="IPR050275">
    <property type="entry name" value="PGM_Phosphatase"/>
</dbReference>
<dbReference type="GeneID" id="27901193"/>
<dbReference type="RefSeq" id="XP_016763198.1">
    <property type="nucleotide sequence ID" value="XM_016904056.1"/>
</dbReference>
<accession>M3B5L1</accession>
<dbReference type="Gene3D" id="3.40.50.1240">
    <property type="entry name" value="Phosphoglycerate mutase-like"/>
    <property type="match status" value="1"/>
</dbReference>
<reference evidence="2 3" key="1">
    <citation type="journal article" date="2012" name="PLoS Pathog.">
        <title>Diverse lifestyles and strategies of plant pathogenesis encoded in the genomes of eighteen Dothideomycetes fungi.</title>
        <authorList>
            <person name="Ohm R.A."/>
            <person name="Feau N."/>
            <person name="Henrissat B."/>
            <person name="Schoch C.L."/>
            <person name="Horwitz B.A."/>
            <person name="Barry K.W."/>
            <person name="Condon B.J."/>
            <person name="Copeland A.C."/>
            <person name="Dhillon B."/>
            <person name="Glaser F."/>
            <person name="Hesse C.N."/>
            <person name="Kosti I."/>
            <person name="LaButti K."/>
            <person name="Lindquist E.A."/>
            <person name="Lucas S."/>
            <person name="Salamov A.A."/>
            <person name="Bradshaw R.E."/>
            <person name="Ciuffetti L."/>
            <person name="Hamelin R.C."/>
            <person name="Kema G.H.J."/>
            <person name="Lawrence C."/>
            <person name="Scott J.A."/>
            <person name="Spatafora J.W."/>
            <person name="Turgeon B.G."/>
            <person name="de Wit P.J.G.M."/>
            <person name="Zhong S."/>
            <person name="Goodwin S.B."/>
            <person name="Grigoriev I.V."/>
        </authorList>
    </citation>
    <scope>NUCLEOTIDE SEQUENCE [LARGE SCALE GENOMIC DNA]</scope>
    <source>
        <strain evidence="2 3">SO2202</strain>
    </source>
</reference>
<dbReference type="GO" id="GO:0016791">
    <property type="term" value="F:phosphatase activity"/>
    <property type="evidence" value="ECO:0007669"/>
    <property type="project" value="TreeGrafter"/>
</dbReference>
<organism evidence="2 3">
    <name type="scientific">Sphaerulina musiva (strain SO2202)</name>
    <name type="common">Poplar stem canker fungus</name>
    <name type="synonym">Septoria musiva</name>
    <dbReference type="NCBI Taxonomy" id="692275"/>
    <lineage>
        <taxon>Eukaryota</taxon>
        <taxon>Fungi</taxon>
        <taxon>Dikarya</taxon>
        <taxon>Ascomycota</taxon>
        <taxon>Pezizomycotina</taxon>
        <taxon>Dothideomycetes</taxon>
        <taxon>Dothideomycetidae</taxon>
        <taxon>Mycosphaerellales</taxon>
        <taxon>Mycosphaerellaceae</taxon>
        <taxon>Sphaerulina</taxon>
    </lineage>
</organism>